<feature type="compositionally biased region" description="Basic residues" evidence="5">
    <location>
        <begin position="184"/>
        <end position="195"/>
    </location>
</feature>
<dbReference type="PANTHER" id="PTHR17453:SF0">
    <property type="entry name" value="SIGNAL RECOGNITION PARTICLE 19 KDA PROTEIN"/>
    <property type="match status" value="1"/>
</dbReference>
<reference evidence="6" key="1">
    <citation type="submission" date="2021-01" db="EMBL/GenBank/DDBJ databases">
        <authorList>
            <person name="Corre E."/>
            <person name="Pelletier E."/>
            <person name="Niang G."/>
            <person name="Scheremetjew M."/>
            <person name="Finn R."/>
            <person name="Kale V."/>
            <person name="Holt S."/>
            <person name="Cochrane G."/>
            <person name="Meng A."/>
            <person name="Brown T."/>
            <person name="Cohen L."/>
        </authorList>
    </citation>
    <scope>NUCLEOTIDE SEQUENCE</scope>
    <source>
        <strain evidence="6">CCMP1243</strain>
    </source>
</reference>
<dbReference type="GO" id="GO:0008312">
    <property type="term" value="F:7S RNA binding"/>
    <property type="evidence" value="ECO:0007669"/>
    <property type="project" value="InterPro"/>
</dbReference>
<evidence type="ECO:0000313" key="6">
    <source>
        <dbReference type="EMBL" id="CAD9702764.1"/>
    </source>
</evidence>
<sequence length="195" mass="21762">MSSKRGKNKAKKAAQAQLAAAQNAIPPGEEIYHTPVAPDPNTKITWPQSLAGKIDDSRFLVIWTININRSFKLSEGRRIPIASACEDPIVAEMSEVLQHFKLTHVIEPFKVYPRVMVPGRVRVKLIDDEDQPCNPEVPTRRVLMMRMGELIPKLKIRSQRIAMQQQRLAAAAEAHQAQQASSAAKKKGKGKKGKR</sequence>
<dbReference type="AlphaFoldDB" id="A0A7S2SLH7"/>
<dbReference type="InterPro" id="IPR002778">
    <property type="entry name" value="Signal_recog_particle_SRP19"/>
</dbReference>
<evidence type="ECO:0008006" key="7">
    <source>
        <dbReference type="Google" id="ProtNLM"/>
    </source>
</evidence>
<dbReference type="GO" id="GO:0005786">
    <property type="term" value="C:signal recognition particle, endoplasmic reticulum targeting"/>
    <property type="evidence" value="ECO:0007669"/>
    <property type="project" value="UniProtKB-KW"/>
</dbReference>
<accession>A0A7S2SLH7</accession>
<feature type="region of interest" description="Disordered" evidence="5">
    <location>
        <begin position="171"/>
        <end position="195"/>
    </location>
</feature>
<evidence type="ECO:0000256" key="1">
    <source>
        <dbReference type="ARBA" id="ARBA00004496"/>
    </source>
</evidence>
<keyword evidence="2" id="KW-0963">Cytoplasm</keyword>
<dbReference type="Pfam" id="PF01922">
    <property type="entry name" value="SRP19"/>
    <property type="match status" value="1"/>
</dbReference>
<evidence type="ECO:0000256" key="3">
    <source>
        <dbReference type="ARBA" id="ARBA00023135"/>
    </source>
</evidence>
<organism evidence="6">
    <name type="scientific">Rhizochromulina marina</name>
    <dbReference type="NCBI Taxonomy" id="1034831"/>
    <lineage>
        <taxon>Eukaryota</taxon>
        <taxon>Sar</taxon>
        <taxon>Stramenopiles</taxon>
        <taxon>Ochrophyta</taxon>
        <taxon>Dictyochophyceae</taxon>
        <taxon>Rhizochromulinales</taxon>
        <taxon>Rhizochromulina</taxon>
    </lineage>
</organism>
<comment type="subcellular location">
    <subcellularLocation>
        <location evidence="1">Cytoplasm</location>
    </subcellularLocation>
</comment>
<evidence type="ECO:0000256" key="4">
    <source>
        <dbReference type="ARBA" id="ARBA00023274"/>
    </source>
</evidence>
<keyword evidence="4" id="KW-0687">Ribonucleoprotein</keyword>
<dbReference type="PANTHER" id="PTHR17453">
    <property type="entry name" value="SIGNAL RECOGNITION PARTICLE 19 KD PROTEIN"/>
    <property type="match status" value="1"/>
</dbReference>
<dbReference type="EMBL" id="HBHJ01024019">
    <property type="protein sequence ID" value="CAD9702764.1"/>
    <property type="molecule type" value="Transcribed_RNA"/>
</dbReference>
<feature type="compositionally biased region" description="Low complexity" evidence="5">
    <location>
        <begin position="171"/>
        <end position="183"/>
    </location>
</feature>
<gene>
    <name evidence="6" type="ORF">RMAR1173_LOCUS15841</name>
</gene>
<dbReference type="Gene3D" id="3.30.56.30">
    <property type="entry name" value="Signal recognition particle, SRP19-like subunit"/>
    <property type="match status" value="1"/>
</dbReference>
<dbReference type="GO" id="GO:0006617">
    <property type="term" value="P:SRP-dependent cotranslational protein targeting to membrane, signal sequence recognition"/>
    <property type="evidence" value="ECO:0007669"/>
    <property type="project" value="TreeGrafter"/>
</dbReference>
<protein>
    <recommendedName>
        <fullName evidence="7">Signal recognition particle 19 kDa protein</fullName>
    </recommendedName>
</protein>
<evidence type="ECO:0000256" key="2">
    <source>
        <dbReference type="ARBA" id="ARBA00022490"/>
    </source>
</evidence>
<dbReference type="InterPro" id="IPR036521">
    <property type="entry name" value="SRP19-like_sf"/>
</dbReference>
<name>A0A7S2SLH7_9STRA</name>
<dbReference type="SUPFAM" id="SSF69695">
    <property type="entry name" value="SRP19"/>
    <property type="match status" value="1"/>
</dbReference>
<keyword evidence="3" id="KW-0733">Signal recognition particle</keyword>
<evidence type="ECO:0000256" key="5">
    <source>
        <dbReference type="SAM" id="MobiDB-lite"/>
    </source>
</evidence>
<proteinExistence type="predicted"/>